<organism evidence="1">
    <name type="scientific">Arundo donax</name>
    <name type="common">Giant reed</name>
    <name type="synonym">Donax arundinaceus</name>
    <dbReference type="NCBI Taxonomy" id="35708"/>
    <lineage>
        <taxon>Eukaryota</taxon>
        <taxon>Viridiplantae</taxon>
        <taxon>Streptophyta</taxon>
        <taxon>Embryophyta</taxon>
        <taxon>Tracheophyta</taxon>
        <taxon>Spermatophyta</taxon>
        <taxon>Magnoliopsida</taxon>
        <taxon>Liliopsida</taxon>
        <taxon>Poales</taxon>
        <taxon>Poaceae</taxon>
        <taxon>PACMAD clade</taxon>
        <taxon>Arundinoideae</taxon>
        <taxon>Arundineae</taxon>
        <taxon>Arundo</taxon>
    </lineage>
</organism>
<accession>A0A0A9AVA0</accession>
<name>A0A0A9AVA0_ARUDO</name>
<evidence type="ECO:0000313" key="1">
    <source>
        <dbReference type="EMBL" id="JAD52850.1"/>
    </source>
</evidence>
<reference evidence="1" key="2">
    <citation type="journal article" date="2015" name="Data Brief">
        <title>Shoot transcriptome of the giant reed, Arundo donax.</title>
        <authorList>
            <person name="Barrero R.A."/>
            <person name="Guerrero F.D."/>
            <person name="Moolhuijzen P."/>
            <person name="Goolsby J.A."/>
            <person name="Tidwell J."/>
            <person name="Bellgard S.E."/>
            <person name="Bellgard M.I."/>
        </authorList>
    </citation>
    <scope>NUCLEOTIDE SEQUENCE</scope>
    <source>
        <tissue evidence="1">Shoot tissue taken approximately 20 cm above the soil surface</tissue>
    </source>
</reference>
<protein>
    <submittedName>
        <fullName evidence="1">Uncharacterized protein</fullName>
    </submittedName>
</protein>
<reference evidence="1" key="1">
    <citation type="submission" date="2014-09" db="EMBL/GenBank/DDBJ databases">
        <authorList>
            <person name="Magalhaes I.L.F."/>
            <person name="Oliveira U."/>
            <person name="Santos F.R."/>
            <person name="Vidigal T.H.D.A."/>
            <person name="Brescovit A.D."/>
            <person name="Santos A.J."/>
        </authorList>
    </citation>
    <scope>NUCLEOTIDE SEQUENCE</scope>
    <source>
        <tissue evidence="1">Shoot tissue taken approximately 20 cm above the soil surface</tissue>
    </source>
</reference>
<proteinExistence type="predicted"/>
<dbReference type="EMBL" id="GBRH01245045">
    <property type="protein sequence ID" value="JAD52850.1"/>
    <property type="molecule type" value="Transcribed_RNA"/>
</dbReference>
<sequence>MVLWRTNEARII</sequence>